<dbReference type="PANTHER" id="PTHR46964">
    <property type="entry name" value="SERPENTINE RECEPTOR, CLASS I-RELATED"/>
    <property type="match status" value="1"/>
</dbReference>
<dbReference type="InParanoid" id="O45314"/>
<dbReference type="InterPro" id="IPR019429">
    <property type="entry name" value="7TM_GPCR_serpentine_rcpt_Sri"/>
</dbReference>
<dbReference type="AlphaFoldDB" id="O45314"/>
<keyword evidence="1" id="KW-1133">Transmembrane helix</keyword>
<dbReference type="EMBL" id="BX284605">
    <property type="protein sequence ID" value="CAB03997.2"/>
    <property type="molecule type" value="Genomic_DNA"/>
</dbReference>
<dbReference type="PaxDb" id="6239-C54E10.4"/>
<feature type="transmembrane region" description="Helical" evidence="1">
    <location>
        <begin position="12"/>
        <end position="36"/>
    </location>
</feature>
<dbReference type="FunCoup" id="O45314">
    <property type="interactions" value="44"/>
</dbReference>
<dbReference type="RefSeq" id="NP_507674.2">
    <property type="nucleotide sequence ID" value="NM_075273.4"/>
</dbReference>
<sequence>MPAPCPETLPAYYMPTLHVIGAISIPMNVLGFYMVWFQSPGMQGYKYCLCYMQSVSMLTELYMSWICPSYFFFPLAGGYILEENFRRFVSTHASLTIWVFIFCFVLSAALTCFVYRHNAAAQINQDYSGKMYFEKLLLVLTHIFPFFTGFGTWMSQLTYEQKYDYVRQNYPQCLSWMAYDGFEAYNWQVNTWIPVAGLGGIGWVFVVASYCLYLGVHTMMILQRLRAHMSPQTYQMHRTALISLTMQMVIPGMLLTTPLYMILVVIMTNSLAFEELASTFSFLMSSHSMCQCFVMVMSNGVYRRVLKEKVFRLLRLPVPNESQVGSLVEPSMRISNNFVGTVLNA</sequence>
<evidence type="ECO:0000313" key="3">
    <source>
        <dbReference type="Proteomes" id="UP000001940"/>
    </source>
</evidence>
<accession>O45314</accession>
<dbReference type="HOGENOM" id="CLU_067919_0_0_1"/>
<dbReference type="eggNOG" id="ENOG502R2JW">
    <property type="taxonomic scope" value="Eukaryota"/>
</dbReference>
<keyword evidence="2" id="KW-0675">Receptor</keyword>
<feature type="transmembrane region" description="Helical" evidence="1">
    <location>
        <begin position="136"/>
        <end position="154"/>
    </location>
</feature>
<evidence type="ECO:0000313" key="2">
    <source>
        <dbReference type="EMBL" id="CAB03997.2"/>
    </source>
</evidence>
<gene>
    <name evidence="2 4" type="primary">sri-10</name>
    <name evidence="4" type="ORF">C54E10.4</name>
    <name evidence="2" type="ORF">CELE_C54E10.4</name>
</gene>
<feature type="transmembrane region" description="Helical" evidence="1">
    <location>
        <begin position="280"/>
        <end position="302"/>
    </location>
</feature>
<dbReference type="UCSC" id="C54E10.4">
    <property type="organism name" value="c. elegans"/>
</dbReference>
<reference evidence="2 3" key="1">
    <citation type="journal article" date="1998" name="Science">
        <title>Genome sequence of the nematode C. elegans: a platform for investigating biology.</title>
        <authorList>
            <consortium name="The C. elegans sequencing consortium"/>
            <person name="Sulson J.E."/>
            <person name="Waterston R."/>
        </authorList>
    </citation>
    <scope>NUCLEOTIDE SEQUENCE [LARGE SCALE GENOMIC DNA]</scope>
    <source>
        <strain evidence="2 3">Bristol N2</strain>
    </source>
</reference>
<keyword evidence="1" id="KW-0812">Transmembrane</keyword>
<evidence type="ECO:0000256" key="1">
    <source>
        <dbReference type="SAM" id="Phobius"/>
    </source>
</evidence>
<organism evidence="2 3">
    <name type="scientific">Caenorhabditis elegans</name>
    <dbReference type="NCBI Taxonomy" id="6239"/>
    <lineage>
        <taxon>Eukaryota</taxon>
        <taxon>Metazoa</taxon>
        <taxon>Ecdysozoa</taxon>
        <taxon>Nematoda</taxon>
        <taxon>Chromadorea</taxon>
        <taxon>Rhabditida</taxon>
        <taxon>Rhabditina</taxon>
        <taxon>Rhabditomorpha</taxon>
        <taxon>Rhabditoidea</taxon>
        <taxon>Rhabditidae</taxon>
        <taxon>Peloderinae</taxon>
        <taxon>Caenorhabditis</taxon>
    </lineage>
</organism>
<evidence type="ECO:0000313" key="4">
    <source>
        <dbReference type="WormBase" id="C54E10.4"/>
    </source>
</evidence>
<dbReference type="Pfam" id="PF10327">
    <property type="entry name" value="7TM_GPCR_Sri"/>
    <property type="match status" value="1"/>
</dbReference>
<feature type="transmembrane region" description="Helical" evidence="1">
    <location>
        <begin position="93"/>
        <end position="115"/>
    </location>
</feature>
<dbReference type="KEGG" id="cel:CELE_C54E10.4"/>
<dbReference type="PhylomeDB" id="O45314"/>
<protein>
    <submittedName>
        <fullName evidence="2">G protein-coupled receptor</fullName>
    </submittedName>
</protein>
<feature type="transmembrane region" description="Helical" evidence="1">
    <location>
        <begin position="248"/>
        <end position="268"/>
    </location>
</feature>
<name>O45314_CAEEL</name>
<dbReference type="PANTHER" id="PTHR46964:SF1">
    <property type="entry name" value="G PROTEIN-COUPLED RECEPTOR-RELATED"/>
    <property type="match status" value="1"/>
</dbReference>
<dbReference type="AGR" id="WB:WBGene00005522"/>
<dbReference type="PIR" id="T20222">
    <property type="entry name" value="T20222"/>
</dbReference>
<feature type="transmembrane region" description="Helical" evidence="1">
    <location>
        <begin position="61"/>
        <end position="81"/>
    </location>
</feature>
<dbReference type="CTD" id="183794"/>
<dbReference type="WormBase" id="C54E10.4">
    <property type="protein sequence ID" value="CE33605"/>
    <property type="gene ID" value="WBGene00005522"/>
    <property type="gene designation" value="sri-10"/>
</dbReference>
<dbReference type="Proteomes" id="UP000001940">
    <property type="component" value="Chromosome V"/>
</dbReference>
<keyword evidence="1" id="KW-0472">Membrane</keyword>
<feature type="transmembrane region" description="Helical" evidence="1">
    <location>
        <begin position="192"/>
        <end position="216"/>
    </location>
</feature>
<dbReference type="GO" id="GO:0050907">
    <property type="term" value="P:detection of chemical stimulus involved in sensory perception"/>
    <property type="evidence" value="ECO:0000318"/>
    <property type="project" value="GO_Central"/>
</dbReference>
<keyword evidence="3" id="KW-1185">Reference proteome</keyword>
<proteinExistence type="predicted"/>
<dbReference type="GeneID" id="183794"/>